<name>A0A8J6Q733_9FLAO</name>
<proteinExistence type="predicted"/>
<gene>
    <name evidence="1" type="ORF">ICJ83_04385</name>
</gene>
<dbReference type="Proteomes" id="UP000600588">
    <property type="component" value="Unassembled WGS sequence"/>
</dbReference>
<evidence type="ECO:0000313" key="1">
    <source>
        <dbReference type="EMBL" id="MBD0831365.1"/>
    </source>
</evidence>
<sequence>MGLRELFRLTLIVINTIPLLAQNHLDSNTVRTSNYKKDYPNVVTVRAYYINTSNTLRIKDRNSNLAFDLEPNKQDRIGASVAFRGLTASYAFAPNFLGENKDNKNSKLFNLNFRTFFGKHLMQTFDLFGQKGFNVKNNEINSYFPQIKNFKIGGSTSYIFNENFSFRAISSQDEKQLKSTGSFIPNLTYYYTKLHIKNNGDNPDVNSSYYSFDMAFAPSYFYNFVPSKNLLFSVGLAAGIGLNRSKSKGEEYLTTLLTELSFSGSATYDINKLYCGLHYNYLNLNHNADSVSEVVDNIPFFNIFIGYRFKAPDKVINIADAINKKLMIN</sequence>
<reference evidence="1 2" key="1">
    <citation type="submission" date="2020-09" db="EMBL/GenBank/DDBJ databases">
        <title>TT11 complete genome.</title>
        <authorList>
            <person name="Wu Z."/>
        </authorList>
    </citation>
    <scope>NUCLEOTIDE SEQUENCE [LARGE SCALE GENOMIC DNA]</scope>
    <source>
        <strain evidence="1 2">TT11</strain>
    </source>
</reference>
<dbReference type="Pfam" id="PF14391">
    <property type="entry name" value="DUF4421"/>
    <property type="match status" value="1"/>
</dbReference>
<protein>
    <submittedName>
        <fullName evidence="1">DUF4421 family protein</fullName>
    </submittedName>
</protein>
<dbReference type="AlphaFoldDB" id="A0A8J6Q733"/>
<comment type="caution">
    <text evidence="1">The sequence shown here is derived from an EMBL/GenBank/DDBJ whole genome shotgun (WGS) entry which is preliminary data.</text>
</comment>
<keyword evidence="2" id="KW-1185">Reference proteome</keyword>
<evidence type="ECO:0000313" key="2">
    <source>
        <dbReference type="Proteomes" id="UP000600588"/>
    </source>
</evidence>
<dbReference type="InterPro" id="IPR025535">
    <property type="entry name" value="DUF4421"/>
</dbReference>
<accession>A0A8J6Q733</accession>
<organism evidence="1 2">
    <name type="scientific">Aestuariibaculum sediminum</name>
    <dbReference type="NCBI Taxonomy" id="2770637"/>
    <lineage>
        <taxon>Bacteria</taxon>
        <taxon>Pseudomonadati</taxon>
        <taxon>Bacteroidota</taxon>
        <taxon>Flavobacteriia</taxon>
        <taxon>Flavobacteriales</taxon>
        <taxon>Flavobacteriaceae</taxon>
    </lineage>
</organism>
<dbReference type="RefSeq" id="WP_188229126.1">
    <property type="nucleotide sequence ID" value="NZ_JACVXB010000001.1"/>
</dbReference>
<dbReference type="EMBL" id="JACVXB010000001">
    <property type="protein sequence ID" value="MBD0831365.1"/>
    <property type="molecule type" value="Genomic_DNA"/>
</dbReference>